<evidence type="ECO:0000256" key="1">
    <source>
        <dbReference type="ARBA" id="ARBA00022603"/>
    </source>
</evidence>
<dbReference type="GO" id="GO:0008171">
    <property type="term" value="F:O-methyltransferase activity"/>
    <property type="evidence" value="ECO:0007669"/>
    <property type="project" value="InterPro"/>
</dbReference>
<sequence>MSNIVNDAVEDYIRGTLAENTGQIKDMEKYAKENSVPIIHKEVSELLRVILNIHKPKRILEVGCAIGYSSIFFSSVLKNDVEIITTERNPVMLKEAEKNIEKAGLSDKINILVGDAQETLKDVDGKFDMIFIDAAKGQYKMFFDLVIDKLNVNGIVVSDNILYKGMIADDGLVVRRKRTIVKRMRDYLDYLCQAEYLDTSIIPIGDGVAISYKNSDRK</sequence>
<dbReference type="GO" id="GO:0016300">
    <property type="term" value="F:tRNA (uridine) methyltransferase activity"/>
    <property type="evidence" value="ECO:0007669"/>
    <property type="project" value="UniProtKB-UniRule"/>
</dbReference>
<feature type="binding site" evidence="4">
    <location>
        <position position="159"/>
    </location>
    <ligand>
        <name>Mg(2+)</name>
        <dbReference type="ChEBI" id="CHEBI:18420"/>
    </ligand>
</feature>
<dbReference type="CDD" id="cd02440">
    <property type="entry name" value="AdoMet_MTases"/>
    <property type="match status" value="1"/>
</dbReference>
<keyword evidence="4" id="KW-0479">Metal-binding</keyword>
<feature type="binding site" evidence="4">
    <location>
        <position position="160"/>
    </location>
    <ligand>
        <name>Mg(2+)</name>
        <dbReference type="ChEBI" id="CHEBI:18420"/>
    </ligand>
</feature>
<dbReference type="PANTHER" id="PTHR10509:SF14">
    <property type="entry name" value="CAFFEOYL-COA O-METHYLTRANSFERASE 3-RELATED"/>
    <property type="match status" value="1"/>
</dbReference>
<dbReference type="GO" id="GO:0008757">
    <property type="term" value="F:S-adenosylmethionine-dependent methyltransferase activity"/>
    <property type="evidence" value="ECO:0007669"/>
    <property type="project" value="TreeGrafter"/>
</dbReference>
<dbReference type="RefSeq" id="WP_106776433.1">
    <property type="nucleotide sequence ID" value="NZ_JYGE01000003.1"/>
</dbReference>
<keyword evidence="6" id="KW-1185">Reference proteome</keyword>
<keyword evidence="2 4" id="KW-0808">Transferase</keyword>
<feature type="binding site" evidence="4">
    <location>
        <position position="69"/>
    </location>
    <ligand>
        <name>S-adenosyl-L-methionine</name>
        <dbReference type="ChEBI" id="CHEBI:59789"/>
    </ligand>
</feature>
<dbReference type="Pfam" id="PF01596">
    <property type="entry name" value="Methyltransf_3"/>
    <property type="match status" value="1"/>
</dbReference>
<comment type="subunit">
    <text evidence="4">Homodimer.</text>
</comment>
<dbReference type="GO" id="GO:0030488">
    <property type="term" value="P:tRNA methylation"/>
    <property type="evidence" value="ECO:0007669"/>
    <property type="project" value="UniProtKB-UniRule"/>
</dbReference>
<dbReference type="AlphaFoldDB" id="A0A2P7Q152"/>
<reference evidence="5" key="1">
    <citation type="thesis" date="2015" institute="Rutgers" country="The State University of New Jersey, 14 College Farm Rd., New Brunswick, NJ, USA">
        <title>Ammonia toxicity in bacteria and its implications for treatment of and resource recovery from highly nitrogenous organic wastes.</title>
        <authorList>
            <person name="Luther A.K."/>
        </authorList>
    </citation>
    <scope>NUCLEOTIDE SEQUENCE</scope>
    <source>
        <strain evidence="5">RT-10B</strain>
    </source>
</reference>
<keyword evidence="1 4" id="KW-0489">Methyltransferase</keyword>
<feature type="binding site" evidence="4">
    <location>
        <position position="133"/>
    </location>
    <ligand>
        <name>S-adenosyl-L-methionine</name>
        <dbReference type="ChEBI" id="CHEBI:59789"/>
    </ligand>
</feature>
<evidence type="ECO:0000256" key="4">
    <source>
        <dbReference type="HAMAP-Rule" id="MF_02217"/>
    </source>
</evidence>
<dbReference type="OrthoDB" id="9799672at2"/>
<dbReference type="InterPro" id="IPR050362">
    <property type="entry name" value="Cation-dep_OMT"/>
</dbReference>
<feature type="binding site" evidence="4">
    <location>
        <begin position="115"/>
        <end position="116"/>
    </location>
    <ligand>
        <name>S-adenosyl-L-methionine</name>
        <dbReference type="ChEBI" id="CHEBI:59789"/>
    </ligand>
</feature>
<gene>
    <name evidence="4" type="primary">trmR</name>
    <name evidence="5" type="ORF">UF10_03430</name>
</gene>
<comment type="function">
    <text evidence="4">Catalyzes the methylation of 5-hydroxyuridine (ho5U) to form 5-methoxyuridine (mo5U) at position 34 in tRNAs.</text>
</comment>
<dbReference type="EC" id="2.1.1.-" evidence="4"/>
<dbReference type="InterPro" id="IPR043675">
    <property type="entry name" value="TrmR_methyltr"/>
</dbReference>
<feature type="binding site" evidence="4">
    <location>
        <position position="87"/>
    </location>
    <ligand>
        <name>S-adenosyl-L-methionine</name>
        <dbReference type="ChEBI" id="CHEBI:59789"/>
    </ligand>
</feature>
<dbReference type="InterPro" id="IPR029063">
    <property type="entry name" value="SAM-dependent_MTases_sf"/>
</dbReference>
<organism evidence="5 6">
    <name type="scientific">Peptostreptococcus russellii</name>
    <dbReference type="NCBI Taxonomy" id="215200"/>
    <lineage>
        <taxon>Bacteria</taxon>
        <taxon>Bacillati</taxon>
        <taxon>Bacillota</taxon>
        <taxon>Clostridia</taxon>
        <taxon>Peptostreptococcales</taxon>
        <taxon>Peptostreptococcaceae</taxon>
        <taxon>Peptostreptococcus</taxon>
    </lineage>
</organism>
<keyword evidence="4" id="KW-0460">Magnesium</keyword>
<keyword evidence="4" id="KW-0819">tRNA processing</keyword>
<dbReference type="PROSITE" id="PS51682">
    <property type="entry name" value="SAM_OMT_I"/>
    <property type="match status" value="1"/>
</dbReference>
<proteinExistence type="inferred from homology"/>
<dbReference type="GO" id="GO:0000287">
    <property type="term" value="F:magnesium ion binding"/>
    <property type="evidence" value="ECO:0007669"/>
    <property type="project" value="UniProtKB-UniRule"/>
</dbReference>
<accession>A0A2P7Q152</accession>
<comment type="caution">
    <text evidence="5">The sequence shown here is derived from an EMBL/GenBank/DDBJ whole genome shotgun (WGS) entry which is preliminary data.</text>
</comment>
<dbReference type="PANTHER" id="PTHR10509">
    <property type="entry name" value="O-METHYLTRANSFERASE-RELATED"/>
    <property type="match status" value="1"/>
</dbReference>
<protein>
    <recommendedName>
        <fullName evidence="4">tRNA 5-hydroxyuridine methyltransferase</fullName>
        <ecNumber evidence="4">2.1.1.-</ecNumber>
    </recommendedName>
    <alternativeName>
        <fullName evidence="4">ho5U methyltransferase</fullName>
    </alternativeName>
</protein>
<dbReference type="InterPro" id="IPR002935">
    <property type="entry name" value="SAM_O-MeTrfase"/>
</dbReference>
<feature type="binding site" evidence="4">
    <location>
        <position position="39"/>
    </location>
    <ligand>
        <name>S-adenosyl-L-methionine</name>
        <dbReference type="ChEBI" id="CHEBI:59789"/>
    </ligand>
</feature>
<dbReference type="SUPFAM" id="SSF53335">
    <property type="entry name" value="S-adenosyl-L-methionine-dependent methyltransferases"/>
    <property type="match status" value="1"/>
</dbReference>
<comment type="catalytic activity">
    <reaction evidence="4">
        <text>5-hydroxyuridine(34) in tRNA + S-adenosyl-L-methionine = 5-methoxyuridine(34) in tRNA + S-adenosyl-L-homocysteine + H(+)</text>
        <dbReference type="Rhea" id="RHEA:60524"/>
        <dbReference type="Rhea" id="RHEA-COMP:13381"/>
        <dbReference type="Rhea" id="RHEA-COMP:15591"/>
        <dbReference type="ChEBI" id="CHEBI:15378"/>
        <dbReference type="ChEBI" id="CHEBI:57856"/>
        <dbReference type="ChEBI" id="CHEBI:59789"/>
        <dbReference type="ChEBI" id="CHEBI:136877"/>
        <dbReference type="ChEBI" id="CHEBI:143860"/>
    </reaction>
</comment>
<evidence type="ECO:0000313" key="6">
    <source>
        <dbReference type="Proteomes" id="UP000241434"/>
    </source>
</evidence>
<dbReference type="Proteomes" id="UP000241434">
    <property type="component" value="Unassembled WGS sequence"/>
</dbReference>
<dbReference type="HAMAP" id="MF_02217">
    <property type="entry name" value="TrmR_methyltr"/>
    <property type="match status" value="1"/>
</dbReference>
<evidence type="ECO:0000256" key="3">
    <source>
        <dbReference type="ARBA" id="ARBA00022691"/>
    </source>
</evidence>
<dbReference type="Gene3D" id="3.40.50.150">
    <property type="entry name" value="Vaccinia Virus protein VP39"/>
    <property type="match status" value="1"/>
</dbReference>
<dbReference type="EMBL" id="JYGE01000003">
    <property type="protein sequence ID" value="PSJ31695.1"/>
    <property type="molecule type" value="Genomic_DNA"/>
</dbReference>
<comment type="similarity">
    <text evidence="4">Belongs to the class I-like SAM-binding methyltransferase superfamily. Cation-dependent O-methyltransferase family.</text>
</comment>
<keyword evidence="3 4" id="KW-0949">S-adenosyl-L-methionine</keyword>
<feature type="binding site" evidence="4">
    <location>
        <position position="133"/>
    </location>
    <ligand>
        <name>Mg(2+)</name>
        <dbReference type="ChEBI" id="CHEBI:18420"/>
    </ligand>
</feature>
<name>A0A2P7Q152_9FIRM</name>
<evidence type="ECO:0000256" key="2">
    <source>
        <dbReference type="ARBA" id="ARBA00022679"/>
    </source>
</evidence>
<evidence type="ECO:0000313" key="5">
    <source>
        <dbReference type="EMBL" id="PSJ31695.1"/>
    </source>
</evidence>